<reference evidence="3" key="1">
    <citation type="journal article" date="2019" name="Int. J. Syst. Evol. Microbiol.">
        <title>The Global Catalogue of Microorganisms (GCM) 10K type strain sequencing project: providing services to taxonomists for standard genome sequencing and annotation.</title>
        <authorList>
            <consortium name="The Broad Institute Genomics Platform"/>
            <consortium name="The Broad Institute Genome Sequencing Center for Infectious Disease"/>
            <person name="Wu L."/>
            <person name="Ma J."/>
        </authorList>
    </citation>
    <scope>NUCLEOTIDE SEQUENCE [LARGE SCALE GENOMIC DNA]</scope>
    <source>
        <strain evidence="3">WYCCWR 12678</strain>
    </source>
</reference>
<evidence type="ECO:0000313" key="2">
    <source>
        <dbReference type="EMBL" id="MFC4766676.1"/>
    </source>
</evidence>
<gene>
    <name evidence="2" type="ORF">ACFO8Q_04695</name>
</gene>
<evidence type="ECO:0000256" key="1">
    <source>
        <dbReference type="SAM" id="MobiDB-lite"/>
    </source>
</evidence>
<accession>A0ABV9PWR6</accession>
<comment type="caution">
    <text evidence="2">The sequence shown here is derived from an EMBL/GenBank/DDBJ whole genome shotgun (WGS) entry which is preliminary data.</text>
</comment>
<name>A0ABV9PWR6_9BACL</name>
<keyword evidence="3" id="KW-1185">Reference proteome</keyword>
<sequence>MGTEQQRLVEMLVQKTGESREKVEAWVDGMIKMLEGSFTVYDVSRMVAGFIAKYGRNATPYVIRFGRSLLESFVEEQRRIRAQQEQETEQQDSQKPNNKNRNVKSRSVTKKTALRLKGISSSFRSKNRKTAQEFNPWVSRKVLRRHRIFVTSYRLKKHLIGCRR</sequence>
<proteinExistence type="predicted"/>
<dbReference type="RefSeq" id="WP_380024572.1">
    <property type="nucleotide sequence ID" value="NZ_JBHSHC010000028.1"/>
</dbReference>
<protein>
    <submittedName>
        <fullName evidence="2">Uncharacterized protein</fullName>
    </submittedName>
</protein>
<dbReference type="EMBL" id="JBHSHC010000028">
    <property type="protein sequence ID" value="MFC4766676.1"/>
    <property type="molecule type" value="Genomic_DNA"/>
</dbReference>
<evidence type="ECO:0000313" key="3">
    <source>
        <dbReference type="Proteomes" id="UP001596002"/>
    </source>
</evidence>
<dbReference type="Proteomes" id="UP001596002">
    <property type="component" value="Unassembled WGS sequence"/>
</dbReference>
<organism evidence="2 3">
    <name type="scientific">Effusibacillus consociatus</name>
    <dbReference type="NCBI Taxonomy" id="1117041"/>
    <lineage>
        <taxon>Bacteria</taxon>
        <taxon>Bacillati</taxon>
        <taxon>Bacillota</taxon>
        <taxon>Bacilli</taxon>
        <taxon>Bacillales</taxon>
        <taxon>Alicyclobacillaceae</taxon>
        <taxon>Effusibacillus</taxon>
    </lineage>
</organism>
<feature type="region of interest" description="Disordered" evidence="1">
    <location>
        <begin position="81"/>
        <end position="109"/>
    </location>
</feature>